<feature type="domain" description="ThiD2" evidence="1">
    <location>
        <begin position="8"/>
        <end position="128"/>
    </location>
</feature>
<reference evidence="2" key="1">
    <citation type="journal article" date="2020" name="mSystems">
        <title>Genome- and Community-Level Interaction Insights into Carbon Utilization and Element Cycling Functions of Hydrothermarchaeota in Hydrothermal Sediment.</title>
        <authorList>
            <person name="Zhou Z."/>
            <person name="Liu Y."/>
            <person name="Xu W."/>
            <person name="Pan J."/>
            <person name="Luo Z.H."/>
            <person name="Li M."/>
        </authorList>
    </citation>
    <scope>NUCLEOTIDE SEQUENCE [LARGE SCALE GENOMIC DNA]</scope>
    <source>
        <strain evidence="2">SpSt-488</strain>
    </source>
</reference>
<dbReference type="InterPro" id="IPR041397">
    <property type="entry name" value="ThiD2"/>
</dbReference>
<proteinExistence type="predicted"/>
<accession>A0A7C4CB08</accession>
<sequence length="142" mass="16418">MQPSAASRIIDVNLNRLTEALRVVEDVVRLGLRSPALLRRVRGLRTRVGREFRQLRRQVVFARDSRADPGRPDRFDRTRRRSLNDVLMANCKRAQEAARVLEEVLKVGEPKLAARMKEVRFRLYDVERQAIGELEKDKAGEA</sequence>
<dbReference type="AlphaFoldDB" id="A0A7C4CB08"/>
<evidence type="ECO:0000313" key="2">
    <source>
        <dbReference type="EMBL" id="HGK28252.1"/>
    </source>
</evidence>
<dbReference type="EMBL" id="DSUT01000097">
    <property type="protein sequence ID" value="HGK28252.1"/>
    <property type="molecule type" value="Genomic_DNA"/>
</dbReference>
<comment type="caution">
    <text evidence="2">The sequence shown here is derived from an EMBL/GenBank/DDBJ whole genome shotgun (WGS) entry which is preliminary data.</text>
</comment>
<dbReference type="Pfam" id="PF17792">
    <property type="entry name" value="ThiD2"/>
    <property type="match status" value="1"/>
</dbReference>
<protein>
    <submittedName>
        <fullName evidence="2">Thiamine-phosphate pyrophosphorylase</fullName>
    </submittedName>
</protein>
<organism evidence="2">
    <name type="scientific">candidate division WOR-3 bacterium</name>
    <dbReference type="NCBI Taxonomy" id="2052148"/>
    <lineage>
        <taxon>Bacteria</taxon>
        <taxon>Bacteria division WOR-3</taxon>
    </lineage>
</organism>
<evidence type="ECO:0000259" key="1">
    <source>
        <dbReference type="Pfam" id="PF17792"/>
    </source>
</evidence>
<gene>
    <name evidence="2" type="ORF">ENS41_04780</name>
</gene>
<name>A0A7C4CB08_UNCW3</name>